<evidence type="ECO:0000256" key="1">
    <source>
        <dbReference type="SAM" id="MobiDB-lite"/>
    </source>
</evidence>
<dbReference type="AlphaFoldDB" id="A0A0G4KRY3"/>
<dbReference type="EMBL" id="CVQI01003113">
    <property type="protein sequence ID" value="CRK12421.1"/>
    <property type="molecule type" value="Genomic_DNA"/>
</dbReference>
<sequence>MSRSARSQQTSEGLGIPKDSDPLGTQKLSSCCVGNKTTPITLLYRPAPYLAVGSSAHESLLLSHPTVLFY</sequence>
<evidence type="ECO:0000313" key="3">
    <source>
        <dbReference type="Proteomes" id="UP000045706"/>
    </source>
</evidence>
<feature type="region of interest" description="Disordered" evidence="1">
    <location>
        <begin position="1"/>
        <end position="28"/>
    </location>
</feature>
<proteinExistence type="predicted"/>
<name>A0A0G4KRY3_VERLO</name>
<gene>
    <name evidence="2" type="ORF">BN1723_009728</name>
</gene>
<protein>
    <submittedName>
        <fullName evidence="2">Uncharacterized protein</fullName>
    </submittedName>
</protein>
<dbReference type="Proteomes" id="UP000045706">
    <property type="component" value="Unassembled WGS sequence"/>
</dbReference>
<feature type="compositionally biased region" description="Polar residues" evidence="1">
    <location>
        <begin position="1"/>
        <end position="12"/>
    </location>
</feature>
<accession>A0A0G4KRY3</accession>
<organism evidence="2 3">
    <name type="scientific">Verticillium longisporum</name>
    <name type="common">Verticillium dahliae var. longisporum</name>
    <dbReference type="NCBI Taxonomy" id="100787"/>
    <lineage>
        <taxon>Eukaryota</taxon>
        <taxon>Fungi</taxon>
        <taxon>Dikarya</taxon>
        <taxon>Ascomycota</taxon>
        <taxon>Pezizomycotina</taxon>
        <taxon>Sordariomycetes</taxon>
        <taxon>Hypocreomycetidae</taxon>
        <taxon>Glomerellales</taxon>
        <taxon>Plectosphaerellaceae</taxon>
        <taxon>Verticillium</taxon>
    </lineage>
</organism>
<reference evidence="3" key="1">
    <citation type="submission" date="2015-05" db="EMBL/GenBank/DDBJ databases">
        <authorList>
            <person name="Fogelqvist Johan"/>
        </authorList>
    </citation>
    <scope>NUCLEOTIDE SEQUENCE [LARGE SCALE GENOMIC DNA]</scope>
</reference>
<evidence type="ECO:0000313" key="2">
    <source>
        <dbReference type="EMBL" id="CRK12421.1"/>
    </source>
</evidence>